<feature type="compositionally biased region" description="Basic residues" evidence="11">
    <location>
        <begin position="1"/>
        <end position="10"/>
    </location>
</feature>
<dbReference type="GO" id="GO:0005737">
    <property type="term" value="C:cytoplasm"/>
    <property type="evidence" value="ECO:0007669"/>
    <property type="project" value="UniProtKB-SubCell"/>
</dbReference>
<comment type="subunit">
    <text evidence="6">Monomer. Homodimer. Forms a complex composed of HOP and chaperones HSP70 and HSP90; the interaction is stronger in the absence of ATP. Interacts (via TPR 1, 2, 3, 7, 8 and 9 repeats) with HSP70 (via C-terminus); the interaction is direct and is stronger in the absence of ATP. Interacts (via TPR 4, 5 and 6 repeats) with HSP90 (via C-terminus); the interaction is direct.</text>
</comment>
<evidence type="ECO:0000313" key="13">
    <source>
        <dbReference type="Proteomes" id="UP000243217"/>
    </source>
</evidence>
<comment type="caution">
    <text evidence="12">The sequence shown here is derived from an EMBL/GenBank/DDBJ whole genome shotgun (WGS) entry which is preliminary data.</text>
</comment>
<sequence>MAPQRRRAGKSTKDPHAALSAEERVKLGTEAKNRGNTAYAAGDHALAIKEFTAAIAYEPTNHIYYSNRSAAYLSAGNAAQAMADANKCIEIDSKWGKGYARLGAAYYFIKSYQKAVQAYTKGLTVDKGNKQLQAGLTQAQAAYQVLEEEASGVEMDDATRKMK</sequence>
<dbReference type="PANTHER" id="PTHR22904">
    <property type="entry name" value="TPR REPEAT CONTAINING PROTEIN"/>
    <property type="match status" value="1"/>
</dbReference>
<name>A0A1V9ZVN3_9STRA</name>
<proteinExistence type="predicted"/>
<dbReference type="STRING" id="74557.A0A1V9ZVN3"/>
<keyword evidence="12" id="KW-0346">Stress response</keyword>
<protein>
    <recommendedName>
        <fullName evidence="7">Hsp70-Hsp90 organising protein</fullName>
    </recommendedName>
    <alternativeName>
        <fullName evidence="8">Stress-inducible protein 1</fullName>
    </alternativeName>
</protein>
<evidence type="ECO:0000256" key="5">
    <source>
        <dbReference type="ARBA" id="ARBA00056105"/>
    </source>
</evidence>
<evidence type="ECO:0000256" key="7">
    <source>
        <dbReference type="ARBA" id="ARBA00074766"/>
    </source>
</evidence>
<feature type="region of interest" description="Disordered" evidence="11">
    <location>
        <begin position="1"/>
        <end position="25"/>
    </location>
</feature>
<evidence type="ECO:0000256" key="1">
    <source>
        <dbReference type="ARBA" id="ARBA00004496"/>
    </source>
</evidence>
<dbReference type="PROSITE" id="PS50005">
    <property type="entry name" value="TPR"/>
    <property type="match status" value="1"/>
</dbReference>
<accession>A0A1V9ZVN3</accession>
<organism evidence="12 13">
    <name type="scientific">Thraustotheca clavata</name>
    <dbReference type="NCBI Taxonomy" id="74557"/>
    <lineage>
        <taxon>Eukaryota</taxon>
        <taxon>Sar</taxon>
        <taxon>Stramenopiles</taxon>
        <taxon>Oomycota</taxon>
        <taxon>Saprolegniomycetes</taxon>
        <taxon>Saprolegniales</taxon>
        <taxon>Achlyaceae</taxon>
        <taxon>Thraustotheca</taxon>
    </lineage>
</organism>
<feature type="non-terminal residue" evidence="12">
    <location>
        <position position="163"/>
    </location>
</feature>
<evidence type="ECO:0000256" key="9">
    <source>
        <dbReference type="PROSITE-ProRule" id="PRU00339"/>
    </source>
</evidence>
<keyword evidence="2" id="KW-0963">Cytoplasm</keyword>
<comment type="subcellular location">
    <subcellularLocation>
        <location evidence="1">Cytoplasm</location>
    </subcellularLocation>
</comment>
<dbReference type="Pfam" id="PF13181">
    <property type="entry name" value="TPR_8"/>
    <property type="match status" value="2"/>
</dbReference>
<dbReference type="GO" id="GO:0051879">
    <property type="term" value="F:Hsp90 protein binding"/>
    <property type="evidence" value="ECO:0007669"/>
    <property type="project" value="TreeGrafter"/>
</dbReference>
<dbReference type="FunFam" id="1.25.40.10:FF:000020">
    <property type="entry name" value="Stress-induced phosphoprotein 1"/>
    <property type="match status" value="1"/>
</dbReference>
<dbReference type="Proteomes" id="UP000243217">
    <property type="component" value="Unassembled WGS sequence"/>
</dbReference>
<dbReference type="Gene3D" id="1.25.40.10">
    <property type="entry name" value="Tetratricopeptide repeat domain"/>
    <property type="match status" value="1"/>
</dbReference>
<keyword evidence="3" id="KW-0677">Repeat</keyword>
<evidence type="ECO:0000256" key="3">
    <source>
        <dbReference type="ARBA" id="ARBA00022737"/>
    </source>
</evidence>
<keyword evidence="4 9" id="KW-0802">TPR repeat</keyword>
<evidence type="ECO:0000256" key="2">
    <source>
        <dbReference type="ARBA" id="ARBA00022490"/>
    </source>
</evidence>
<evidence type="ECO:0000256" key="6">
    <source>
        <dbReference type="ARBA" id="ARBA00066016"/>
    </source>
</evidence>
<dbReference type="InterPro" id="IPR011990">
    <property type="entry name" value="TPR-like_helical_dom_sf"/>
</dbReference>
<dbReference type="PANTHER" id="PTHR22904:SF523">
    <property type="entry name" value="STRESS-INDUCED-PHOSPHOPROTEIN 1"/>
    <property type="match status" value="1"/>
</dbReference>
<dbReference type="SUPFAM" id="SSF48452">
    <property type="entry name" value="TPR-like"/>
    <property type="match status" value="1"/>
</dbReference>
<feature type="repeat" description="TPR" evidence="9">
    <location>
        <begin position="96"/>
        <end position="129"/>
    </location>
</feature>
<dbReference type="InterPro" id="IPR019734">
    <property type="entry name" value="TPR_rpt"/>
</dbReference>
<evidence type="ECO:0000256" key="8">
    <source>
        <dbReference type="ARBA" id="ARBA00076447"/>
    </source>
</evidence>
<dbReference type="OrthoDB" id="78293at2759"/>
<dbReference type="SMART" id="SM00028">
    <property type="entry name" value="TPR"/>
    <property type="match status" value="3"/>
</dbReference>
<evidence type="ECO:0000256" key="11">
    <source>
        <dbReference type="SAM" id="MobiDB-lite"/>
    </source>
</evidence>
<evidence type="ECO:0000313" key="12">
    <source>
        <dbReference type="EMBL" id="OQS02058.1"/>
    </source>
</evidence>
<comment type="function">
    <text evidence="5">Acts as a co-chaperone and mediates the association of the chaperones HSP70 and HSP90 probably facilitating substrate transfer from HSP70 to HSP90. Stimulates HSP70 ATPase activity and, in contrast, inhibits HSP90 ATPase activity.</text>
</comment>
<feature type="coiled-coil region" evidence="10">
    <location>
        <begin position="129"/>
        <end position="156"/>
    </location>
</feature>
<dbReference type="EMBL" id="JNBS01001270">
    <property type="protein sequence ID" value="OQS02058.1"/>
    <property type="molecule type" value="Genomic_DNA"/>
</dbReference>
<keyword evidence="10" id="KW-0175">Coiled coil</keyword>
<gene>
    <name evidence="12" type="ORF">THRCLA_05541</name>
</gene>
<dbReference type="AlphaFoldDB" id="A0A1V9ZVN3"/>
<evidence type="ECO:0000256" key="10">
    <source>
        <dbReference type="SAM" id="Coils"/>
    </source>
</evidence>
<feature type="compositionally biased region" description="Basic and acidic residues" evidence="11">
    <location>
        <begin position="11"/>
        <end position="25"/>
    </location>
</feature>
<keyword evidence="13" id="KW-1185">Reference proteome</keyword>
<evidence type="ECO:0000256" key="4">
    <source>
        <dbReference type="ARBA" id="ARBA00022803"/>
    </source>
</evidence>
<reference evidence="12 13" key="1">
    <citation type="journal article" date="2014" name="Genome Biol. Evol.">
        <title>The secreted proteins of Achlya hypogyna and Thraustotheca clavata identify the ancestral oomycete secretome and reveal gene acquisitions by horizontal gene transfer.</title>
        <authorList>
            <person name="Misner I."/>
            <person name="Blouin N."/>
            <person name="Leonard G."/>
            <person name="Richards T.A."/>
            <person name="Lane C.E."/>
        </authorList>
    </citation>
    <scope>NUCLEOTIDE SEQUENCE [LARGE SCALE GENOMIC DNA]</scope>
    <source>
        <strain evidence="12 13">ATCC 34112</strain>
    </source>
</reference>